<comment type="caution">
    <text evidence="2">The sequence shown here is derived from an EMBL/GenBank/DDBJ whole genome shotgun (WGS) entry which is preliminary data.</text>
</comment>
<evidence type="ECO:0000313" key="3">
    <source>
        <dbReference type="Proteomes" id="UP000550508"/>
    </source>
</evidence>
<dbReference type="EMBL" id="JABUMX010000001">
    <property type="protein sequence ID" value="NTS30977.1"/>
    <property type="molecule type" value="Genomic_DNA"/>
</dbReference>
<name>A0A849VSC8_9HYPH</name>
<gene>
    <name evidence="2" type="ORF">HQ945_06900</name>
</gene>
<evidence type="ECO:0000313" key="2">
    <source>
        <dbReference type="EMBL" id="NTS30977.1"/>
    </source>
</evidence>
<feature type="transmembrane region" description="Helical" evidence="1">
    <location>
        <begin position="191"/>
        <end position="215"/>
    </location>
</feature>
<dbReference type="InterPro" id="IPR009781">
    <property type="entry name" value="DUF1345"/>
</dbReference>
<feature type="transmembrane region" description="Helical" evidence="1">
    <location>
        <begin position="70"/>
        <end position="92"/>
    </location>
</feature>
<feature type="transmembrane region" description="Helical" evidence="1">
    <location>
        <begin position="30"/>
        <end position="49"/>
    </location>
</feature>
<reference evidence="2 3" key="1">
    <citation type="submission" date="2020-05" db="EMBL/GenBank/DDBJ databases">
        <authorList>
            <person name="Kim M.K."/>
        </authorList>
    </citation>
    <scope>NUCLEOTIDE SEQUENCE [LARGE SCALE GENOMIC DNA]</scope>
    <source>
        <strain evidence="2 3">BT25</strain>
    </source>
</reference>
<organism evidence="2 3">
    <name type="scientific">Phyllobacterium pellucidum</name>
    <dbReference type="NCBI Taxonomy" id="2740464"/>
    <lineage>
        <taxon>Bacteria</taxon>
        <taxon>Pseudomonadati</taxon>
        <taxon>Pseudomonadota</taxon>
        <taxon>Alphaproteobacteria</taxon>
        <taxon>Hyphomicrobiales</taxon>
        <taxon>Phyllobacteriaceae</taxon>
        <taxon>Phyllobacterium</taxon>
    </lineage>
</organism>
<dbReference type="AlphaFoldDB" id="A0A849VSC8"/>
<accession>A0A849VSC8</accession>
<keyword evidence="1" id="KW-0472">Membrane</keyword>
<feature type="transmembrane region" description="Helical" evidence="1">
    <location>
        <begin position="104"/>
        <end position="123"/>
    </location>
</feature>
<dbReference type="Pfam" id="PF07077">
    <property type="entry name" value="DUF1345"/>
    <property type="match status" value="1"/>
</dbReference>
<feature type="transmembrane region" description="Helical" evidence="1">
    <location>
        <begin position="7"/>
        <end position="24"/>
    </location>
</feature>
<protein>
    <submittedName>
        <fullName evidence="2">DUF1345 domain-containing protein</fullName>
    </submittedName>
</protein>
<sequence length="219" mass="23938">MWKRHNPFYIAAVVGIAVFAVAVFLLSSRIAAVVAANAFFVIYLLLSAFKVHRLTPDYLRNNAAKSDEPVGIIFAVTFCTVLVAVGSLFALINSGQDKHPLDLTLTLFAVPLGWLTIHMMTAIHYAHMYWQPDEDADGVKDKPRHHAGGLDFPGDKEPGGIEFVYFSYIIGMTAQTSDTAITSSQMRRINLVHAIVSFFFNTVLVAAAVNVAVALGQPQ</sequence>
<proteinExistence type="predicted"/>
<keyword evidence="1" id="KW-1133">Transmembrane helix</keyword>
<dbReference type="RefSeq" id="WP_027230599.1">
    <property type="nucleotide sequence ID" value="NZ_CP088292.1"/>
</dbReference>
<evidence type="ECO:0000256" key="1">
    <source>
        <dbReference type="SAM" id="Phobius"/>
    </source>
</evidence>
<keyword evidence="3" id="KW-1185">Reference proteome</keyword>
<keyword evidence="1" id="KW-0812">Transmembrane</keyword>
<dbReference type="Proteomes" id="UP000550508">
    <property type="component" value="Unassembled WGS sequence"/>
</dbReference>